<dbReference type="Pfam" id="PF12729">
    <property type="entry name" value="4HB_MCP_1"/>
    <property type="match status" value="1"/>
</dbReference>
<keyword evidence="1" id="KW-0488">Methylation</keyword>
<dbReference type="InterPro" id="IPR004089">
    <property type="entry name" value="MCPsignal_dom"/>
</dbReference>
<dbReference type="InterPro" id="IPR051310">
    <property type="entry name" value="MCP_chemotaxis"/>
</dbReference>
<evidence type="ECO:0000313" key="8">
    <source>
        <dbReference type="Proteomes" id="UP001174908"/>
    </source>
</evidence>
<evidence type="ECO:0000256" key="2">
    <source>
        <dbReference type="ARBA" id="ARBA00029447"/>
    </source>
</evidence>
<dbReference type="SUPFAM" id="SSF58104">
    <property type="entry name" value="Methyl-accepting chemotaxis protein (MCP) signaling domain"/>
    <property type="match status" value="1"/>
</dbReference>
<dbReference type="PANTHER" id="PTHR43531:SF14">
    <property type="entry name" value="METHYL-ACCEPTING CHEMOTAXIS PROTEIN I-RELATED"/>
    <property type="match status" value="1"/>
</dbReference>
<keyword evidence="4" id="KW-1133">Transmembrane helix</keyword>
<keyword evidence="4" id="KW-0812">Transmembrane</keyword>
<dbReference type="EMBL" id="JASZYV010000001">
    <property type="protein sequence ID" value="MDM0042947.1"/>
    <property type="molecule type" value="Genomic_DNA"/>
</dbReference>
<gene>
    <name evidence="7" type="ORF">QTH91_00495</name>
</gene>
<keyword evidence="3" id="KW-0807">Transducer</keyword>
<keyword evidence="4" id="KW-0472">Membrane</keyword>
<accession>A0ABT7N4X4</accession>
<evidence type="ECO:0000259" key="5">
    <source>
        <dbReference type="PROSITE" id="PS50111"/>
    </source>
</evidence>
<dbReference type="InterPro" id="IPR024478">
    <property type="entry name" value="HlyB_4HB_MCP"/>
</dbReference>
<comment type="caution">
    <text evidence="7">The sequence shown here is derived from an EMBL/GenBank/DDBJ whole genome shotgun (WGS) entry which is preliminary data.</text>
</comment>
<dbReference type="Proteomes" id="UP001174908">
    <property type="component" value="Unassembled WGS sequence"/>
</dbReference>
<dbReference type="Pfam" id="PF00015">
    <property type="entry name" value="MCPsignal"/>
    <property type="match status" value="1"/>
</dbReference>
<protein>
    <submittedName>
        <fullName evidence="7">Methyl-accepting chemotaxis protein</fullName>
    </submittedName>
</protein>
<dbReference type="SMART" id="SM00283">
    <property type="entry name" value="MA"/>
    <property type="match status" value="1"/>
</dbReference>
<organism evidence="7 8">
    <name type="scientific">Variovorax dokdonensis</name>
    <dbReference type="NCBI Taxonomy" id="344883"/>
    <lineage>
        <taxon>Bacteria</taxon>
        <taxon>Pseudomonadati</taxon>
        <taxon>Pseudomonadota</taxon>
        <taxon>Betaproteobacteria</taxon>
        <taxon>Burkholderiales</taxon>
        <taxon>Comamonadaceae</taxon>
        <taxon>Variovorax</taxon>
    </lineage>
</organism>
<reference evidence="7" key="1">
    <citation type="submission" date="2023-06" db="EMBL/GenBank/DDBJ databases">
        <authorList>
            <person name="Jiang Y."/>
            <person name="Liu Q."/>
        </authorList>
    </citation>
    <scope>NUCLEOTIDE SEQUENCE</scope>
    <source>
        <strain evidence="7">CGMCC 1.12089</strain>
    </source>
</reference>
<dbReference type="CDD" id="cd06225">
    <property type="entry name" value="HAMP"/>
    <property type="match status" value="1"/>
</dbReference>
<evidence type="ECO:0000313" key="7">
    <source>
        <dbReference type="EMBL" id="MDM0042947.1"/>
    </source>
</evidence>
<feature type="domain" description="Methyl-accepting transducer" evidence="5">
    <location>
        <begin position="269"/>
        <end position="498"/>
    </location>
</feature>
<evidence type="ECO:0000256" key="4">
    <source>
        <dbReference type="SAM" id="Phobius"/>
    </source>
</evidence>
<feature type="domain" description="HAMP" evidence="6">
    <location>
        <begin position="212"/>
        <end position="264"/>
    </location>
</feature>
<dbReference type="PROSITE" id="PS50885">
    <property type="entry name" value="HAMP"/>
    <property type="match status" value="1"/>
</dbReference>
<evidence type="ECO:0000256" key="1">
    <source>
        <dbReference type="ARBA" id="ARBA00022481"/>
    </source>
</evidence>
<dbReference type="InterPro" id="IPR047347">
    <property type="entry name" value="YvaQ-like_sensor"/>
</dbReference>
<dbReference type="Pfam" id="PF00672">
    <property type="entry name" value="HAMP"/>
    <property type="match status" value="1"/>
</dbReference>
<dbReference type="InterPro" id="IPR004090">
    <property type="entry name" value="Chemotax_Me-accpt_rcpt"/>
</dbReference>
<feature type="transmembrane region" description="Helical" evidence="4">
    <location>
        <begin position="190"/>
        <end position="210"/>
    </location>
</feature>
<dbReference type="InterPro" id="IPR003660">
    <property type="entry name" value="HAMP_dom"/>
</dbReference>
<keyword evidence="8" id="KW-1185">Reference proteome</keyword>
<dbReference type="RefSeq" id="WP_286658076.1">
    <property type="nucleotide sequence ID" value="NZ_JASZYV010000001.1"/>
</dbReference>
<proteinExistence type="inferred from homology"/>
<dbReference type="Gene3D" id="1.10.287.950">
    <property type="entry name" value="Methyl-accepting chemotaxis protein"/>
    <property type="match status" value="1"/>
</dbReference>
<name>A0ABT7N4X4_9BURK</name>
<sequence>MKLLSNVRIGTRLAIGFGLVLALSLVSAGYAIVVAKRNAEATRHMMQSPLAKERLISDWYVLTYSAIARTQMIAKTTDTTLPVTFADIIADSVKRGSETMAKVEALLVVDEEKEMFKQIGELRAKYQAAKTAVSKAKESGEGQAEKTFNEVFLPAAKAYESRVLDLLQMERKAIDDMSRAIDAANEHATFLRMLLTALTVALGAVLAFLISRSIVRPLAGAVSVAQKVAAGDLSSRIEAHSRDETGQLMSALREMNDSLAKVVGEVRSGTDTIATASSQIASGNQDLSSRTEEQASSLQQTAASMEELTSTVKQNADNARQANQLAVSASEVAVRGGGVVGQVVDTMGSINASSRKIVDIIGVIDGIAFQTNILALNAAVEAARAGEQGRGFAVVASEVRNLAQRSASAAKEIKQLIDDSVGKVEEGSRQVAEAGRTMEEIVESVKRVTDIMGEITAASQEQTSGIEQINQAITQMDQVTQQNAALVEEAAAAAASLQEQAGSLVQSVGVFKVRGDDVAFA</sequence>
<dbReference type="SMART" id="SM00304">
    <property type="entry name" value="HAMP"/>
    <property type="match status" value="1"/>
</dbReference>
<evidence type="ECO:0000259" key="6">
    <source>
        <dbReference type="PROSITE" id="PS50885"/>
    </source>
</evidence>
<evidence type="ECO:0000256" key="3">
    <source>
        <dbReference type="PROSITE-ProRule" id="PRU00284"/>
    </source>
</evidence>
<dbReference type="PANTHER" id="PTHR43531">
    <property type="entry name" value="PROTEIN ICFG"/>
    <property type="match status" value="1"/>
</dbReference>
<dbReference type="CDD" id="cd11386">
    <property type="entry name" value="MCP_signal"/>
    <property type="match status" value="1"/>
</dbReference>
<dbReference type="CDD" id="cd19411">
    <property type="entry name" value="MCP2201-like_sensor"/>
    <property type="match status" value="1"/>
</dbReference>
<dbReference type="PROSITE" id="PS50111">
    <property type="entry name" value="CHEMOTAXIS_TRANSDUC_2"/>
    <property type="match status" value="1"/>
</dbReference>
<comment type="similarity">
    <text evidence="2">Belongs to the methyl-accepting chemotaxis (MCP) protein family.</text>
</comment>
<dbReference type="PRINTS" id="PR00260">
    <property type="entry name" value="CHEMTRNSDUCR"/>
</dbReference>